<proteinExistence type="predicted"/>
<evidence type="ECO:0008006" key="5">
    <source>
        <dbReference type="Google" id="ProtNLM"/>
    </source>
</evidence>
<sequence>MLRATFLFLCLLGLAASVADATPAAAQRKPYALRNSRLTRGNFVPVYKTYRNHSHQDRPLFSFLHFGGQHSATARHRGGRPASHSSRRHTTGIF</sequence>
<evidence type="ECO:0000313" key="4">
    <source>
        <dbReference type="Proteomes" id="UP000441336"/>
    </source>
</evidence>
<keyword evidence="4" id="KW-1185">Reference proteome</keyword>
<dbReference type="Proteomes" id="UP000441336">
    <property type="component" value="Unassembled WGS sequence"/>
</dbReference>
<evidence type="ECO:0000256" key="2">
    <source>
        <dbReference type="SAM" id="SignalP"/>
    </source>
</evidence>
<dbReference type="RefSeq" id="WP_157566233.1">
    <property type="nucleotide sequence ID" value="NZ_WQKZ01000003.1"/>
</dbReference>
<evidence type="ECO:0000313" key="3">
    <source>
        <dbReference type="EMBL" id="MVN77315.1"/>
    </source>
</evidence>
<feature type="signal peptide" evidence="2">
    <location>
        <begin position="1"/>
        <end position="21"/>
    </location>
</feature>
<keyword evidence="2" id="KW-0732">Signal</keyword>
<feature type="compositionally biased region" description="Basic residues" evidence="1">
    <location>
        <begin position="73"/>
        <end position="94"/>
    </location>
</feature>
<dbReference type="AlphaFoldDB" id="A0A7K1TFZ0"/>
<dbReference type="EMBL" id="WQKZ01000003">
    <property type="protein sequence ID" value="MVN77315.1"/>
    <property type="molecule type" value="Genomic_DNA"/>
</dbReference>
<feature type="region of interest" description="Disordered" evidence="1">
    <location>
        <begin position="72"/>
        <end position="94"/>
    </location>
</feature>
<comment type="caution">
    <text evidence="3">The sequence shown here is derived from an EMBL/GenBank/DDBJ whole genome shotgun (WGS) entry which is preliminary data.</text>
</comment>
<protein>
    <recommendedName>
        <fullName evidence="5">Secreted protein</fullName>
    </recommendedName>
</protein>
<feature type="chain" id="PRO_5029464663" description="Secreted protein" evidence="2">
    <location>
        <begin position="22"/>
        <end position="94"/>
    </location>
</feature>
<organism evidence="3 4">
    <name type="scientific">Hymenobacter ginkgonis</name>
    <dbReference type="NCBI Taxonomy" id="2682976"/>
    <lineage>
        <taxon>Bacteria</taxon>
        <taxon>Pseudomonadati</taxon>
        <taxon>Bacteroidota</taxon>
        <taxon>Cytophagia</taxon>
        <taxon>Cytophagales</taxon>
        <taxon>Hymenobacteraceae</taxon>
        <taxon>Hymenobacter</taxon>
    </lineage>
</organism>
<gene>
    <name evidence="3" type="ORF">GO988_13350</name>
</gene>
<evidence type="ECO:0000256" key="1">
    <source>
        <dbReference type="SAM" id="MobiDB-lite"/>
    </source>
</evidence>
<name>A0A7K1TFZ0_9BACT</name>
<accession>A0A7K1TFZ0</accession>
<reference evidence="3 4" key="1">
    <citation type="submission" date="2019-12" db="EMBL/GenBank/DDBJ databases">
        <title>Hymenobacter sp. HMF4947 Genome sequencing and assembly.</title>
        <authorList>
            <person name="Kang H."/>
            <person name="Cha I."/>
            <person name="Kim H."/>
            <person name="Joh K."/>
        </authorList>
    </citation>
    <scope>NUCLEOTIDE SEQUENCE [LARGE SCALE GENOMIC DNA]</scope>
    <source>
        <strain evidence="3 4">HMF4947</strain>
    </source>
</reference>